<dbReference type="Gene3D" id="3.40.50.11610">
    <property type="entry name" value="Multifunctional 2-oxoglutarate metabolism enzyme, C-terminal domain"/>
    <property type="match status" value="1"/>
</dbReference>
<organism evidence="6 7">
    <name type="scientific">Acanthamoeba castellanii (strain ATCC 30010 / Neff)</name>
    <dbReference type="NCBI Taxonomy" id="1257118"/>
    <lineage>
        <taxon>Eukaryota</taxon>
        <taxon>Amoebozoa</taxon>
        <taxon>Discosea</taxon>
        <taxon>Longamoebia</taxon>
        <taxon>Centramoebida</taxon>
        <taxon>Acanthamoebidae</taxon>
        <taxon>Acanthamoeba</taxon>
    </lineage>
</organism>
<evidence type="ECO:0000256" key="3">
    <source>
        <dbReference type="ARBA" id="ARBA00023002"/>
    </source>
</evidence>
<dbReference type="AlphaFoldDB" id="L8H9P4"/>
<dbReference type="NCBIfam" id="NF008907">
    <property type="entry name" value="PRK12270.1"/>
    <property type="match status" value="1"/>
</dbReference>
<dbReference type="PANTHER" id="PTHR23152:SF4">
    <property type="entry name" value="2-OXOADIPATE DEHYDROGENASE COMPLEX COMPONENT E1"/>
    <property type="match status" value="1"/>
</dbReference>
<dbReference type="InterPro" id="IPR001017">
    <property type="entry name" value="DH_E1"/>
</dbReference>
<evidence type="ECO:0000313" key="6">
    <source>
        <dbReference type="EMBL" id="ELR21126.1"/>
    </source>
</evidence>
<dbReference type="InterPro" id="IPR029061">
    <property type="entry name" value="THDP-binding"/>
</dbReference>
<name>L8H9P4_ACACF</name>
<reference evidence="6 7" key="1">
    <citation type="journal article" date="2013" name="Genome Biol.">
        <title>Genome of Acanthamoeba castellanii highlights extensive lateral gene transfer and early evolution of tyrosine kinase signaling.</title>
        <authorList>
            <person name="Clarke M."/>
            <person name="Lohan A.J."/>
            <person name="Liu B."/>
            <person name="Lagkouvardos I."/>
            <person name="Roy S."/>
            <person name="Zafar N."/>
            <person name="Bertelli C."/>
            <person name="Schilde C."/>
            <person name="Kianianmomeni A."/>
            <person name="Burglin T.R."/>
            <person name="Frech C."/>
            <person name="Turcotte B."/>
            <person name="Kopec K.O."/>
            <person name="Synnott J.M."/>
            <person name="Choo C."/>
            <person name="Paponov I."/>
            <person name="Finkler A."/>
            <person name="Soon Heng Tan C."/>
            <person name="Hutchins A.P."/>
            <person name="Weinmeier T."/>
            <person name="Rattei T."/>
            <person name="Chu J.S."/>
            <person name="Gimenez G."/>
            <person name="Irimia M."/>
            <person name="Rigden D.J."/>
            <person name="Fitzpatrick D.A."/>
            <person name="Lorenzo-Morales J."/>
            <person name="Bateman A."/>
            <person name="Chiu C.H."/>
            <person name="Tang P."/>
            <person name="Hegemann P."/>
            <person name="Fromm H."/>
            <person name="Raoult D."/>
            <person name="Greub G."/>
            <person name="Miranda-Saavedra D."/>
            <person name="Chen N."/>
            <person name="Nash P."/>
            <person name="Ginger M.L."/>
            <person name="Horn M."/>
            <person name="Schaap P."/>
            <person name="Caler L."/>
            <person name="Loftus B."/>
        </authorList>
    </citation>
    <scope>NUCLEOTIDE SEQUENCE [LARGE SCALE GENOMIC DNA]</scope>
    <source>
        <strain evidence="6 7">Neff</strain>
    </source>
</reference>
<dbReference type="KEGG" id="acan:ACA1_283230"/>
<evidence type="ECO:0000313" key="7">
    <source>
        <dbReference type="Proteomes" id="UP000011083"/>
    </source>
</evidence>
<dbReference type="GO" id="GO:0030976">
    <property type="term" value="F:thiamine pyrophosphate binding"/>
    <property type="evidence" value="ECO:0007669"/>
    <property type="project" value="InterPro"/>
</dbReference>
<dbReference type="Proteomes" id="UP000011083">
    <property type="component" value="Unassembled WGS sequence"/>
</dbReference>
<evidence type="ECO:0000259" key="5">
    <source>
        <dbReference type="SMART" id="SM00861"/>
    </source>
</evidence>
<dbReference type="PANTHER" id="PTHR23152">
    <property type="entry name" value="2-OXOGLUTARATE DEHYDROGENASE"/>
    <property type="match status" value="1"/>
</dbReference>
<dbReference type="Pfam" id="PF02779">
    <property type="entry name" value="Transket_pyr"/>
    <property type="match status" value="1"/>
</dbReference>
<dbReference type="VEuPathDB" id="AmoebaDB:ACA1_283230"/>
<keyword evidence="7" id="KW-1185">Reference proteome</keyword>
<dbReference type="EMBL" id="KB007908">
    <property type="protein sequence ID" value="ELR21126.1"/>
    <property type="molecule type" value="Genomic_DNA"/>
</dbReference>
<proteinExistence type="inferred from homology"/>
<evidence type="ECO:0000256" key="2">
    <source>
        <dbReference type="ARBA" id="ARBA00006936"/>
    </source>
</evidence>
<dbReference type="NCBIfam" id="TIGR00239">
    <property type="entry name" value="2oxo_dh_E1"/>
    <property type="match status" value="1"/>
</dbReference>
<feature type="domain" description="Transketolase-like pyrimidine-binding" evidence="5">
    <location>
        <begin position="569"/>
        <end position="774"/>
    </location>
</feature>
<sequence>MLRVGARGTRTQGSSFLSSSRFTGVTAAAAARFCPAARSQTLGLVGRYSSSTTTTAVEGGKLTQEEVDNQNKHANVLRLVNAYRTYGHFDAALDPLGRRQRGAPEGVLDAARYGLGNEEVQLRGLFFGLDKEKASVSEIVDALKKTYCSSVGVEFTHVENPEEQTWLARRFEAAMGRTATGATAQNALPAEDKKRILNLLQTSEEFDHFLHTKFRAVKRYGLEGCESMMACMDTIFSKAAESSFDEAVIAMPHRGRLNFLTGILRYPASKIFAKVSGFNDFPTVEGAGKNLHVSLIHNPSHLEAANPVAQGKVRAKQDLGKGRKQALCIVVHGDAAMSAQGVVPETLTLSQLPEYAVGGSMHVVVNNQIGFTTECHKGRSSWYCTDVLRSVHAPAIHVNADDPEAVVIATRLAMDYLTTFRKDIIVDLHGYRRHGHNELDEPSFTQPLMYDSIRVRPTIAKLYGEKLIKEQVVTEEEAKAIKDQARQVLDKEFAESQKAQPTVDTMGGKWQKMTAPQDMTKPVDTGYAEEELVKVGVASINPQGKTVHSRLQNFFCKPRQAKLESKTGLDWATAESLAIGSLLLEKYNVRLSGQDVGRGTFSHRHVALTDQKTNERVIPLNLMSSDQGKLHVADSPLSEMAVMGFEYGYSMEDPSTLVLWEAQFGDFHNGAQIIIDQFLNSGEDKWWRQSALTLLLPHGYDGAGPEHSSCRIERFLQLCDGDRLNPGDISNLVPNMQVINPTTPANYFHALRRQMKRSFRKPMVVVGPKTLLRHPQAVSDLAEMAPGTSFQPVIADTTVSPAHGKVYYDLVKHRETKKIDDVAIIRVEELSPFPYRALADELDKYRNADSYRWAQEEPQNAGMWDYVAPRFSRLSAPVKLVSRPASAAPAVGLGSIHAQQQKAILDGAFA</sequence>
<dbReference type="SUPFAM" id="SSF52518">
    <property type="entry name" value="Thiamin diphosphate-binding fold (THDP-binding)"/>
    <property type="match status" value="2"/>
</dbReference>
<dbReference type="Gene3D" id="3.40.50.12470">
    <property type="match status" value="1"/>
</dbReference>
<accession>L8H9P4</accession>
<dbReference type="OMA" id="PAQYYHV"/>
<dbReference type="Gene3D" id="1.10.287.1150">
    <property type="entry name" value="TPP helical domain"/>
    <property type="match status" value="1"/>
</dbReference>
<dbReference type="Pfam" id="PF16870">
    <property type="entry name" value="OxoGdeHyase_C"/>
    <property type="match status" value="1"/>
</dbReference>
<dbReference type="GO" id="GO:0016624">
    <property type="term" value="F:oxidoreductase activity, acting on the aldehyde or oxo group of donors, disulfide as acceptor"/>
    <property type="evidence" value="ECO:0007669"/>
    <property type="project" value="InterPro"/>
</dbReference>
<dbReference type="InterPro" id="IPR042179">
    <property type="entry name" value="KGD_C_sf"/>
</dbReference>
<evidence type="ECO:0000256" key="4">
    <source>
        <dbReference type="ARBA" id="ARBA00023052"/>
    </source>
</evidence>
<keyword evidence="3" id="KW-0560">Oxidoreductase</keyword>
<keyword evidence="4" id="KW-0786">Thiamine pyrophosphate</keyword>
<dbReference type="InterPro" id="IPR011603">
    <property type="entry name" value="2oxoglutarate_DH_E1"/>
</dbReference>
<dbReference type="Pfam" id="PF00676">
    <property type="entry name" value="E1_dh"/>
    <property type="match status" value="1"/>
</dbReference>
<comment type="similarity">
    <text evidence="2">Belongs to the alpha-ketoglutarate dehydrogenase family.</text>
</comment>
<comment type="cofactor">
    <cofactor evidence="1">
        <name>thiamine diphosphate</name>
        <dbReference type="ChEBI" id="CHEBI:58937"/>
    </cofactor>
</comment>
<dbReference type="GeneID" id="14922004"/>
<dbReference type="Gene3D" id="3.40.50.970">
    <property type="match status" value="1"/>
</dbReference>
<dbReference type="OrthoDB" id="413077at2759"/>
<protein>
    <submittedName>
        <fullName evidence="6">Oxoglutarate dehydrogenase (Succinyltransferring), E1 component, putative</fullName>
    </submittedName>
</protein>
<gene>
    <name evidence="6" type="ORF">ACA1_283230</name>
</gene>
<dbReference type="InterPro" id="IPR031717">
    <property type="entry name" value="ODO-1/KGD_C"/>
</dbReference>
<evidence type="ECO:0000256" key="1">
    <source>
        <dbReference type="ARBA" id="ARBA00001964"/>
    </source>
</evidence>
<dbReference type="RefSeq" id="XP_004344869.1">
    <property type="nucleotide sequence ID" value="XM_004344819.1"/>
</dbReference>
<dbReference type="STRING" id="1257118.L8H9P4"/>
<dbReference type="InterPro" id="IPR005475">
    <property type="entry name" value="Transketolase-like_Pyr-bd"/>
</dbReference>
<dbReference type="NCBIfam" id="NF006914">
    <property type="entry name" value="PRK09404.1"/>
    <property type="match status" value="1"/>
</dbReference>
<dbReference type="PIRSF" id="PIRSF000157">
    <property type="entry name" value="Oxoglu_dh_E1"/>
    <property type="match status" value="1"/>
</dbReference>
<dbReference type="CDD" id="cd02016">
    <property type="entry name" value="TPP_E1_OGDC_like"/>
    <property type="match status" value="1"/>
</dbReference>
<dbReference type="SMART" id="SM00861">
    <property type="entry name" value="Transket_pyr"/>
    <property type="match status" value="1"/>
</dbReference>